<evidence type="ECO:0000256" key="1">
    <source>
        <dbReference type="SAM" id="MobiDB-lite"/>
    </source>
</evidence>
<reference evidence="3 4" key="1">
    <citation type="submission" date="2018-07" db="EMBL/GenBank/DDBJ databases">
        <title>Erythrobacter nanhaiensis sp. nov., a novel member of the genus Erythrobacter isolated from the South China Sea.</title>
        <authorList>
            <person name="Chen X."/>
            <person name="Liu J."/>
        </authorList>
    </citation>
    <scope>NUCLEOTIDE SEQUENCE [LARGE SCALE GENOMIC DNA]</scope>
    <source>
        <strain evidence="3 4">S-5</strain>
    </source>
</reference>
<accession>A0A395LP86</accession>
<gene>
    <name evidence="3" type="ORF">DL238_04700</name>
</gene>
<evidence type="ECO:0000313" key="3">
    <source>
        <dbReference type="EMBL" id="RDS78545.1"/>
    </source>
</evidence>
<evidence type="ECO:0000313" key="4">
    <source>
        <dbReference type="Proteomes" id="UP000254101"/>
    </source>
</evidence>
<name>A0A395LP86_9SPHN</name>
<sequence length="106" mass="11388">MNDDAPIQKQGTSKWLWVAVIVVLAIAAVIVFLNADGEDPDLPDSAVTTQEERLDTDLTDESEVTDEALEDVNGVNQIDTVTPEGMDATDDAATDDDEPVVETQAE</sequence>
<evidence type="ECO:0000256" key="2">
    <source>
        <dbReference type="SAM" id="Phobius"/>
    </source>
</evidence>
<dbReference type="AlphaFoldDB" id="A0A395LP86"/>
<feature type="compositionally biased region" description="Acidic residues" evidence="1">
    <location>
        <begin position="87"/>
        <end position="106"/>
    </location>
</feature>
<proteinExistence type="predicted"/>
<keyword evidence="2" id="KW-0472">Membrane</keyword>
<organism evidence="3 4">
    <name type="scientific">Alteriqipengyuania lutimaris</name>
    <dbReference type="NCBI Taxonomy" id="1538146"/>
    <lineage>
        <taxon>Bacteria</taxon>
        <taxon>Pseudomonadati</taxon>
        <taxon>Pseudomonadota</taxon>
        <taxon>Alphaproteobacteria</taxon>
        <taxon>Sphingomonadales</taxon>
        <taxon>Erythrobacteraceae</taxon>
        <taxon>Alteriqipengyuania</taxon>
    </lineage>
</organism>
<feature type="transmembrane region" description="Helical" evidence="2">
    <location>
        <begin position="15"/>
        <end position="35"/>
    </location>
</feature>
<dbReference type="EMBL" id="QRBB01000001">
    <property type="protein sequence ID" value="RDS78545.1"/>
    <property type="molecule type" value="Genomic_DNA"/>
</dbReference>
<dbReference type="OrthoDB" id="7409598at2"/>
<keyword evidence="2" id="KW-0812">Transmembrane</keyword>
<comment type="caution">
    <text evidence="3">The sequence shown here is derived from an EMBL/GenBank/DDBJ whole genome shotgun (WGS) entry which is preliminary data.</text>
</comment>
<protein>
    <submittedName>
        <fullName evidence="3">Uncharacterized protein</fullName>
    </submittedName>
</protein>
<feature type="region of interest" description="Disordered" evidence="1">
    <location>
        <begin position="36"/>
        <end position="61"/>
    </location>
</feature>
<keyword evidence="2" id="KW-1133">Transmembrane helix</keyword>
<feature type="region of interest" description="Disordered" evidence="1">
    <location>
        <begin position="79"/>
        <end position="106"/>
    </location>
</feature>
<dbReference type="Proteomes" id="UP000254101">
    <property type="component" value="Unassembled WGS sequence"/>
</dbReference>
<keyword evidence="4" id="KW-1185">Reference proteome</keyword>